<feature type="region of interest" description="Disordered" evidence="1">
    <location>
        <begin position="39"/>
        <end position="69"/>
    </location>
</feature>
<reference evidence="2 3" key="1">
    <citation type="submission" date="2024-04" db="EMBL/GenBank/DDBJ databases">
        <title>Tritrichomonas musculus Genome.</title>
        <authorList>
            <person name="Alves-Ferreira E."/>
            <person name="Grigg M."/>
            <person name="Lorenzi H."/>
            <person name="Galac M."/>
        </authorList>
    </citation>
    <scope>NUCLEOTIDE SEQUENCE [LARGE SCALE GENOMIC DNA]</scope>
    <source>
        <strain evidence="2 3">EAF2021</strain>
    </source>
</reference>
<accession>A0ABR2K1X9</accession>
<protein>
    <submittedName>
        <fullName evidence="2">Uncharacterized protein</fullName>
    </submittedName>
</protein>
<feature type="compositionally biased region" description="Polar residues" evidence="1">
    <location>
        <begin position="55"/>
        <end position="64"/>
    </location>
</feature>
<dbReference type="Proteomes" id="UP001470230">
    <property type="component" value="Unassembled WGS sequence"/>
</dbReference>
<gene>
    <name evidence="2" type="ORF">M9Y10_043588</name>
</gene>
<evidence type="ECO:0000313" key="2">
    <source>
        <dbReference type="EMBL" id="KAK8884477.1"/>
    </source>
</evidence>
<organism evidence="2 3">
    <name type="scientific">Tritrichomonas musculus</name>
    <dbReference type="NCBI Taxonomy" id="1915356"/>
    <lineage>
        <taxon>Eukaryota</taxon>
        <taxon>Metamonada</taxon>
        <taxon>Parabasalia</taxon>
        <taxon>Tritrichomonadida</taxon>
        <taxon>Tritrichomonadidae</taxon>
        <taxon>Tritrichomonas</taxon>
    </lineage>
</organism>
<name>A0ABR2K1X9_9EUKA</name>
<keyword evidence="3" id="KW-1185">Reference proteome</keyword>
<proteinExistence type="predicted"/>
<sequence>MTFGGEADNESLTNCIAKLLSAMGNEHIEDVNRMLEDLLNSLKEKQNRPNPPEQPQDSIQGQTKKPQKDKFNYKASNAYQQLTQTYFYPTIRQSELVSIATAVASRCSDLRVDRDAKRRKDLLIQWYDIHWNEIEPHIKNIIAFNKEGDVLNRGGKQNVLAQQQQQNGILASIQPNDNE</sequence>
<comment type="caution">
    <text evidence="2">The sequence shown here is derived from an EMBL/GenBank/DDBJ whole genome shotgun (WGS) entry which is preliminary data.</text>
</comment>
<evidence type="ECO:0000256" key="1">
    <source>
        <dbReference type="SAM" id="MobiDB-lite"/>
    </source>
</evidence>
<evidence type="ECO:0000313" key="3">
    <source>
        <dbReference type="Proteomes" id="UP001470230"/>
    </source>
</evidence>
<dbReference type="EMBL" id="JAPFFF010000008">
    <property type="protein sequence ID" value="KAK8884477.1"/>
    <property type="molecule type" value="Genomic_DNA"/>
</dbReference>